<accession>A0A318N036</accession>
<dbReference type="EMBL" id="QGLT01000006">
    <property type="protein sequence ID" value="PXY98907.1"/>
    <property type="molecule type" value="Genomic_DNA"/>
</dbReference>
<evidence type="ECO:0000313" key="2">
    <source>
        <dbReference type="EMBL" id="PXY98907.1"/>
    </source>
</evidence>
<evidence type="ECO:0000313" key="3">
    <source>
        <dbReference type="Proteomes" id="UP000247565"/>
    </source>
</evidence>
<dbReference type="Gene3D" id="2.170.16.10">
    <property type="entry name" value="Hedgehog/Intein (Hint) domain"/>
    <property type="match status" value="1"/>
</dbReference>
<dbReference type="Proteomes" id="UP000247565">
    <property type="component" value="Unassembled WGS sequence"/>
</dbReference>
<dbReference type="InterPro" id="IPR028992">
    <property type="entry name" value="Hedgehog/Intein_dom"/>
</dbReference>
<gene>
    <name evidence="2" type="ORF">DK869_08510</name>
</gene>
<dbReference type="SUPFAM" id="SSF51294">
    <property type="entry name" value="Hedgehog/intein (Hint) domain"/>
    <property type="match status" value="1"/>
</dbReference>
<evidence type="ECO:0000259" key="1">
    <source>
        <dbReference type="Pfam" id="PF13403"/>
    </source>
</evidence>
<dbReference type="OrthoDB" id="7284755at2"/>
<sequence>MADNNKSSKIEEEIIQDRNYHITRRMVTIHNQNTTFVNATIHAYYDQATGKTMYKVTGADTCFGAPDGIYEGPINISGGKLIVENGAVATDLIVITSDGQWPTVDIQNGGILQNSNVYNAWLNIEDGGLSQNNTYTSINMADICKGIQGISKNDTFGGYNNGQIYDSHLISANGAYHFTPDNGIVSGFNLLNNAKIINPIIKGEPTVGNFTLNGGTEFGNIDVKNNYINNINQTLVRLNENPVFIGGDWVASLDPDTGRTVYTNNITKIIVEGPINLVDINSLTINKGAVVEHLRVTINTRSADSTINNYGTLKDSILSNSTINNHVGAVTENNTFYSINYNGAKGSVTKHDFFYQSATAPFCASDSNGQNRVVDLTQGGVFDGSYVGVDKNAGTYQVLVNGGIINNQDNSDPCFLEGTMIASPKGLIAVEHIKEGDQIITYLDGKEKPSPVIWVGHRTIKVKTTLNDENAGYPVRIIKNAIADGVPFKDMLITAEHCMFFKNHFIPVRMLVNGSTIFYDHSIKEYTYYHIETEEHAIIKANGALTESYLDTGHRSVFNHDQKVVSIINRGKSWNIDSAAPLGTTKELVEPIFNHLMDRAKDLGYKIELPEKSITNDSALRLVTNTGITLTKLYQKEGYVAFKIPPDTVYVRLVSRASCPNRVIGPYIDDRRILGVLIGNVTLLRKNQAFSLTEHLSSHTLDGWHTRENTNARWTNGNAVINIDNGKADKPGILIIQVLSHDYYINEKSEYQQQLHIA</sequence>
<dbReference type="InterPro" id="IPR036844">
    <property type="entry name" value="Hint_dom_sf"/>
</dbReference>
<organism evidence="2 3">
    <name type="scientific">Commensalibacter melissae</name>
    <dbReference type="NCBI Taxonomy" id="2070537"/>
    <lineage>
        <taxon>Bacteria</taxon>
        <taxon>Pseudomonadati</taxon>
        <taxon>Pseudomonadota</taxon>
        <taxon>Alphaproteobacteria</taxon>
        <taxon>Acetobacterales</taxon>
        <taxon>Acetobacteraceae</taxon>
    </lineage>
</organism>
<keyword evidence="3" id="KW-1185">Reference proteome</keyword>
<dbReference type="RefSeq" id="WP_110439588.1">
    <property type="nucleotide sequence ID" value="NZ_CP046393.1"/>
</dbReference>
<dbReference type="AlphaFoldDB" id="A0A318N036"/>
<comment type="caution">
    <text evidence="2">The sequence shown here is derived from an EMBL/GenBank/DDBJ whole genome shotgun (WGS) entry which is preliminary data.</text>
</comment>
<name>A0A318N036_9PROT</name>
<proteinExistence type="predicted"/>
<dbReference type="Pfam" id="PF13403">
    <property type="entry name" value="Hint_2"/>
    <property type="match status" value="1"/>
</dbReference>
<protein>
    <recommendedName>
        <fullName evidence="1">Hedgehog/Intein (Hint) domain-containing protein</fullName>
    </recommendedName>
</protein>
<feature type="domain" description="Hedgehog/Intein (Hint)" evidence="1">
    <location>
        <begin position="413"/>
        <end position="552"/>
    </location>
</feature>
<reference evidence="2 3" key="1">
    <citation type="submission" date="2018-05" db="EMBL/GenBank/DDBJ databases">
        <title>Reference genomes for bee gut microbiota database.</title>
        <authorList>
            <person name="Ellegaard K.M."/>
        </authorList>
    </citation>
    <scope>NUCLEOTIDE SEQUENCE [LARGE SCALE GENOMIC DNA]</scope>
    <source>
        <strain evidence="2 3">ESL0284</strain>
    </source>
</reference>